<protein>
    <submittedName>
        <fullName evidence="1">Uncharacterized protein</fullName>
    </submittedName>
</protein>
<accession>W7XI75</accession>
<dbReference type="InParanoid" id="W7XI75"/>
<name>W7XI75_TETTS</name>
<dbReference type="KEGG" id="tet:TTHERM_000266519"/>
<dbReference type="AlphaFoldDB" id="W7XI75"/>
<evidence type="ECO:0000313" key="2">
    <source>
        <dbReference type="Proteomes" id="UP000009168"/>
    </source>
</evidence>
<evidence type="ECO:0000313" key="1">
    <source>
        <dbReference type="EMBL" id="EWS74376.1"/>
    </source>
</evidence>
<organism evidence="1 2">
    <name type="scientific">Tetrahymena thermophila (strain SB210)</name>
    <dbReference type="NCBI Taxonomy" id="312017"/>
    <lineage>
        <taxon>Eukaryota</taxon>
        <taxon>Sar</taxon>
        <taxon>Alveolata</taxon>
        <taxon>Ciliophora</taxon>
        <taxon>Intramacronucleata</taxon>
        <taxon>Oligohymenophorea</taxon>
        <taxon>Hymenostomatida</taxon>
        <taxon>Tetrahymenina</taxon>
        <taxon>Tetrahymenidae</taxon>
        <taxon>Tetrahymena</taxon>
    </lineage>
</organism>
<dbReference type="EMBL" id="GG662703">
    <property type="protein sequence ID" value="EWS74376.1"/>
    <property type="molecule type" value="Genomic_DNA"/>
</dbReference>
<dbReference type="Proteomes" id="UP000009168">
    <property type="component" value="Unassembled WGS sequence"/>
</dbReference>
<dbReference type="RefSeq" id="XP_012653053.1">
    <property type="nucleotide sequence ID" value="XM_012797599.1"/>
</dbReference>
<sequence length="64" mass="7530">MCEFKDFASEKDKNFQIINLLQGSICSHSDFDERIFRCMIGVNQNMKQTDKDNNVYNKSNYKAN</sequence>
<keyword evidence="2" id="KW-1185">Reference proteome</keyword>
<proteinExistence type="predicted"/>
<dbReference type="GeneID" id="24438108"/>
<gene>
    <name evidence="1" type="ORF">TTHERM_000266519</name>
</gene>
<reference evidence="2" key="1">
    <citation type="journal article" date="2006" name="PLoS Biol.">
        <title>Macronuclear genome sequence of the ciliate Tetrahymena thermophila, a model eukaryote.</title>
        <authorList>
            <person name="Eisen J.A."/>
            <person name="Coyne R.S."/>
            <person name="Wu M."/>
            <person name="Wu D."/>
            <person name="Thiagarajan M."/>
            <person name="Wortman J.R."/>
            <person name="Badger J.H."/>
            <person name="Ren Q."/>
            <person name="Amedeo P."/>
            <person name="Jones K.M."/>
            <person name="Tallon L.J."/>
            <person name="Delcher A.L."/>
            <person name="Salzberg S.L."/>
            <person name="Silva J.C."/>
            <person name="Haas B.J."/>
            <person name="Majoros W.H."/>
            <person name="Farzad M."/>
            <person name="Carlton J.M."/>
            <person name="Smith R.K. Jr."/>
            <person name="Garg J."/>
            <person name="Pearlman R.E."/>
            <person name="Karrer K.M."/>
            <person name="Sun L."/>
            <person name="Manning G."/>
            <person name="Elde N.C."/>
            <person name="Turkewitz A.P."/>
            <person name="Asai D.J."/>
            <person name="Wilkes D.E."/>
            <person name="Wang Y."/>
            <person name="Cai H."/>
            <person name="Collins K."/>
            <person name="Stewart B.A."/>
            <person name="Lee S.R."/>
            <person name="Wilamowska K."/>
            <person name="Weinberg Z."/>
            <person name="Ruzzo W.L."/>
            <person name="Wloga D."/>
            <person name="Gaertig J."/>
            <person name="Frankel J."/>
            <person name="Tsao C.-C."/>
            <person name="Gorovsky M.A."/>
            <person name="Keeling P.J."/>
            <person name="Waller R.F."/>
            <person name="Patron N.J."/>
            <person name="Cherry J.M."/>
            <person name="Stover N.A."/>
            <person name="Krieger C.J."/>
            <person name="del Toro C."/>
            <person name="Ryder H.F."/>
            <person name="Williamson S.C."/>
            <person name="Barbeau R.A."/>
            <person name="Hamilton E.P."/>
            <person name="Orias E."/>
        </authorList>
    </citation>
    <scope>NUCLEOTIDE SEQUENCE [LARGE SCALE GENOMIC DNA]</scope>
    <source>
        <strain evidence="2">SB210</strain>
    </source>
</reference>